<proteinExistence type="predicted"/>
<dbReference type="Proteomes" id="UP000315003">
    <property type="component" value="Chromosome"/>
</dbReference>
<name>A0A517SVL7_9BACT</name>
<dbReference type="InterPro" id="IPR001466">
    <property type="entry name" value="Beta-lactam-related"/>
</dbReference>
<dbReference type="PANTHER" id="PTHR43283">
    <property type="entry name" value="BETA-LACTAMASE-RELATED"/>
    <property type="match status" value="1"/>
</dbReference>
<evidence type="ECO:0000313" key="2">
    <source>
        <dbReference type="EMBL" id="QDT60172.1"/>
    </source>
</evidence>
<dbReference type="EMBL" id="CP036272">
    <property type="protein sequence ID" value="QDT60172.1"/>
    <property type="molecule type" value="Genomic_DNA"/>
</dbReference>
<gene>
    <name evidence="2" type="ORF">SV7mr_26890</name>
</gene>
<sequence length="361" mass="40489">MNTQALGLLVVGLLSWNVSRSCTAQDLYFPNADKDWEITSPESLGWDLKALESVFEYVEKSNGKSFLILKDGKIVAERYWTPDGATHAQYIMSSGKSITAFLTGIAREQGKLKLEQPASDFLGTGWSRASNAQEKAIRIEYMLEMTSGLNGRMAYEGKPGSIWKYNTEVYQQLHPLLEKAVGSTMQEFTRKVLFEPLGMRNSRFRYHSFVMNARDMGRFGLMILAKGNWNGQPIMKDRAFFDAMLNSSQQLNQSYGYLWWLNGKESFRTVGQQRQALPGPLVPDAPKDMVCANGKGGQRIYVVPSLGLVVVRLGDNPVDVLSALRNLNSDGTQSKFDNQLWGKLMLALPKSDETKKGITKR</sequence>
<protein>
    <submittedName>
        <fullName evidence="2">Beta-lactamase</fullName>
    </submittedName>
</protein>
<feature type="domain" description="Beta-lactamase-related" evidence="1">
    <location>
        <begin position="61"/>
        <end position="313"/>
    </location>
</feature>
<accession>A0A517SVL7</accession>
<keyword evidence="3" id="KW-1185">Reference proteome</keyword>
<dbReference type="InterPro" id="IPR012338">
    <property type="entry name" value="Beta-lactam/transpept-like"/>
</dbReference>
<organism evidence="2 3">
    <name type="scientific">Stieleria bergensis</name>
    <dbReference type="NCBI Taxonomy" id="2528025"/>
    <lineage>
        <taxon>Bacteria</taxon>
        <taxon>Pseudomonadati</taxon>
        <taxon>Planctomycetota</taxon>
        <taxon>Planctomycetia</taxon>
        <taxon>Pirellulales</taxon>
        <taxon>Pirellulaceae</taxon>
        <taxon>Stieleria</taxon>
    </lineage>
</organism>
<dbReference type="Pfam" id="PF00144">
    <property type="entry name" value="Beta-lactamase"/>
    <property type="match status" value="1"/>
</dbReference>
<reference evidence="2 3" key="1">
    <citation type="submission" date="2019-02" db="EMBL/GenBank/DDBJ databases">
        <title>Deep-cultivation of Planctomycetes and their phenomic and genomic characterization uncovers novel biology.</title>
        <authorList>
            <person name="Wiegand S."/>
            <person name="Jogler M."/>
            <person name="Boedeker C."/>
            <person name="Pinto D."/>
            <person name="Vollmers J."/>
            <person name="Rivas-Marin E."/>
            <person name="Kohn T."/>
            <person name="Peeters S.H."/>
            <person name="Heuer A."/>
            <person name="Rast P."/>
            <person name="Oberbeckmann S."/>
            <person name="Bunk B."/>
            <person name="Jeske O."/>
            <person name="Meyerdierks A."/>
            <person name="Storesund J.E."/>
            <person name="Kallscheuer N."/>
            <person name="Luecker S."/>
            <person name="Lage O.M."/>
            <person name="Pohl T."/>
            <person name="Merkel B.J."/>
            <person name="Hornburger P."/>
            <person name="Mueller R.-W."/>
            <person name="Bruemmer F."/>
            <person name="Labrenz M."/>
            <person name="Spormann A.M."/>
            <person name="Op den Camp H."/>
            <person name="Overmann J."/>
            <person name="Amann R."/>
            <person name="Jetten M.S.M."/>
            <person name="Mascher T."/>
            <person name="Medema M.H."/>
            <person name="Devos D.P."/>
            <person name="Kaster A.-K."/>
            <person name="Ovreas L."/>
            <person name="Rohde M."/>
            <person name="Galperin M.Y."/>
            <person name="Jogler C."/>
        </authorList>
    </citation>
    <scope>NUCLEOTIDE SEQUENCE [LARGE SCALE GENOMIC DNA]</scope>
    <source>
        <strain evidence="2 3">SV_7m_r</strain>
    </source>
</reference>
<evidence type="ECO:0000313" key="3">
    <source>
        <dbReference type="Proteomes" id="UP000315003"/>
    </source>
</evidence>
<dbReference type="PANTHER" id="PTHR43283:SF7">
    <property type="entry name" value="BETA-LACTAMASE-RELATED DOMAIN-CONTAINING PROTEIN"/>
    <property type="match status" value="1"/>
</dbReference>
<dbReference type="SUPFAM" id="SSF56601">
    <property type="entry name" value="beta-lactamase/transpeptidase-like"/>
    <property type="match status" value="1"/>
</dbReference>
<dbReference type="RefSeq" id="WP_419187323.1">
    <property type="nucleotide sequence ID" value="NZ_CP036272.1"/>
</dbReference>
<dbReference type="InterPro" id="IPR050789">
    <property type="entry name" value="Diverse_Enzym_Activities"/>
</dbReference>
<evidence type="ECO:0000259" key="1">
    <source>
        <dbReference type="Pfam" id="PF00144"/>
    </source>
</evidence>
<dbReference type="AlphaFoldDB" id="A0A517SVL7"/>
<dbReference type="Gene3D" id="3.40.710.10">
    <property type="entry name" value="DD-peptidase/beta-lactamase superfamily"/>
    <property type="match status" value="1"/>
</dbReference>